<keyword evidence="8" id="KW-1185">Reference proteome</keyword>
<evidence type="ECO:0000256" key="2">
    <source>
        <dbReference type="ARBA" id="ARBA00022490"/>
    </source>
</evidence>
<organism evidence="7 8">
    <name type="scientific">Rhamnusium bicolor</name>
    <dbReference type="NCBI Taxonomy" id="1586634"/>
    <lineage>
        <taxon>Eukaryota</taxon>
        <taxon>Metazoa</taxon>
        <taxon>Ecdysozoa</taxon>
        <taxon>Arthropoda</taxon>
        <taxon>Hexapoda</taxon>
        <taxon>Insecta</taxon>
        <taxon>Pterygota</taxon>
        <taxon>Neoptera</taxon>
        <taxon>Endopterygota</taxon>
        <taxon>Coleoptera</taxon>
        <taxon>Polyphaga</taxon>
        <taxon>Cucujiformia</taxon>
        <taxon>Chrysomeloidea</taxon>
        <taxon>Cerambycidae</taxon>
        <taxon>Lepturinae</taxon>
        <taxon>Rhagiini</taxon>
        <taxon>Rhamnusium</taxon>
    </lineage>
</organism>
<keyword evidence="2" id="KW-0963">Cytoplasm</keyword>
<dbReference type="GO" id="GO:0044458">
    <property type="term" value="P:motile cilium assembly"/>
    <property type="evidence" value="ECO:0007669"/>
    <property type="project" value="TreeGrafter"/>
</dbReference>
<evidence type="ECO:0000256" key="1">
    <source>
        <dbReference type="ARBA" id="ARBA00010449"/>
    </source>
</evidence>
<dbReference type="GO" id="GO:0120293">
    <property type="term" value="C:dynein axonemal particle"/>
    <property type="evidence" value="ECO:0007669"/>
    <property type="project" value="UniProtKB-SubCell"/>
</dbReference>
<feature type="domain" description="DUF4470" evidence="5">
    <location>
        <begin position="23"/>
        <end position="73"/>
    </location>
</feature>
<proteinExistence type="inferred from homology"/>
<feature type="domain" description="Dynein assembly factor 3 C-terminal" evidence="6">
    <location>
        <begin position="108"/>
        <end position="385"/>
    </location>
</feature>
<gene>
    <name evidence="7" type="ORF">NQ314_014456</name>
</gene>
<evidence type="ECO:0000313" key="8">
    <source>
        <dbReference type="Proteomes" id="UP001162156"/>
    </source>
</evidence>
<comment type="subcellular location">
    <subcellularLocation>
        <location evidence="4">Dynein axonemal particle</location>
    </subcellularLocation>
</comment>
<dbReference type="Pfam" id="PF14740">
    <property type="entry name" value="DUF4471"/>
    <property type="match status" value="1"/>
</dbReference>
<sequence>MFWGLTPALDLLKEYELVKQELPEELNILIVDACVENIARQLLLLNIALQPQHVLGLEQKTKIFMELYGNTLVRPTVAKYLTSVATNLVKMVTNYDYLNKIMGFINLEIKYKERDYLENLIKFWCGQEDFNICDSWDRRLRTSLGVRYDAKIGAFDWDLHMRYRNIGGKQVCNQEYKNFRLNGVAFSWLESEVSKPNRSLVCAVFPNGERYAHYGYLGDMQTGPYVAFGLDCEDKSFLQTSNGQNTYRATDVTERNLKQIFYEIANKEEYEHKTTTDVKLGPVVVKEEKLIVDIRAADVVPRTANRCMDMEDSINFLSISTLDIMRYKDKYQNLFDLVYFGNVYLKYFDKDAIGNISKDNSLLFIENQLFVLSNRKKELEEFRKKY</sequence>
<comment type="caution">
    <text evidence="7">The sequence shown here is derived from an EMBL/GenBank/DDBJ whole genome shotgun (WGS) entry which is preliminary data.</text>
</comment>
<evidence type="ECO:0000259" key="6">
    <source>
        <dbReference type="Pfam" id="PF14740"/>
    </source>
</evidence>
<dbReference type="InterPro" id="IPR027974">
    <property type="entry name" value="DUF4470"/>
</dbReference>
<dbReference type="PANTHER" id="PTHR22118">
    <property type="entry name" value="DYNEIN ASSEMBLY FACTOR 3, AXONEMAL"/>
    <property type="match status" value="1"/>
</dbReference>
<evidence type="ECO:0000256" key="3">
    <source>
        <dbReference type="ARBA" id="ARBA00022794"/>
    </source>
</evidence>
<reference evidence="7" key="1">
    <citation type="journal article" date="2023" name="Insect Mol. Biol.">
        <title>Genome sequencing provides insights into the evolution of gene families encoding plant cell wall-degrading enzymes in longhorned beetles.</title>
        <authorList>
            <person name="Shin N.R."/>
            <person name="Okamura Y."/>
            <person name="Kirsch R."/>
            <person name="Pauchet Y."/>
        </authorList>
    </citation>
    <scope>NUCLEOTIDE SEQUENCE</scope>
    <source>
        <strain evidence="7">RBIC_L_NR</strain>
    </source>
</reference>
<evidence type="ECO:0000259" key="5">
    <source>
        <dbReference type="Pfam" id="PF14737"/>
    </source>
</evidence>
<dbReference type="Pfam" id="PF14737">
    <property type="entry name" value="DUF4470"/>
    <property type="match status" value="1"/>
</dbReference>
<evidence type="ECO:0000256" key="4">
    <source>
        <dbReference type="ARBA" id="ARBA00024190"/>
    </source>
</evidence>
<protein>
    <submittedName>
        <fullName evidence="7">Uncharacterized protein</fullName>
    </submittedName>
</protein>
<dbReference type="InterPro" id="IPR039304">
    <property type="entry name" value="DNAAF3"/>
</dbReference>
<evidence type="ECO:0000313" key="7">
    <source>
        <dbReference type="EMBL" id="KAJ8932756.1"/>
    </source>
</evidence>
<dbReference type="AlphaFoldDB" id="A0AAV8X467"/>
<name>A0AAV8X467_9CUCU</name>
<dbReference type="EMBL" id="JANEYF010003969">
    <property type="protein sequence ID" value="KAJ8932756.1"/>
    <property type="molecule type" value="Genomic_DNA"/>
</dbReference>
<keyword evidence="3" id="KW-0970">Cilium biogenesis/degradation</keyword>
<dbReference type="PANTHER" id="PTHR22118:SF14">
    <property type="entry name" value="DYNEIN AXONEMAL ASSEMBLY FACTOR 3"/>
    <property type="match status" value="1"/>
</dbReference>
<dbReference type="InterPro" id="IPR028235">
    <property type="entry name" value="DNAAF3_C"/>
</dbReference>
<accession>A0AAV8X467</accession>
<dbReference type="Proteomes" id="UP001162156">
    <property type="component" value="Unassembled WGS sequence"/>
</dbReference>
<dbReference type="GO" id="GO:0070286">
    <property type="term" value="P:axonemal dynein complex assembly"/>
    <property type="evidence" value="ECO:0007669"/>
    <property type="project" value="InterPro"/>
</dbReference>
<comment type="similarity">
    <text evidence="1">Belongs to the DNAAF3 family.</text>
</comment>